<proteinExistence type="inferred from homology"/>
<comment type="function">
    <text evidence="21">Catalyzes three sequential steps of tetrahydrofolate biosynthesis.</text>
</comment>
<dbReference type="InterPro" id="IPR045031">
    <property type="entry name" value="DHP_synth-like"/>
</dbReference>
<dbReference type="SUPFAM" id="SSF55083">
    <property type="entry name" value="6-hydroxymethyl-7,8-dihydropterin pyrophosphokinase, HPPK"/>
    <property type="match status" value="1"/>
</dbReference>
<keyword evidence="15" id="KW-0547">Nucleotide-binding</keyword>
<evidence type="ECO:0000313" key="27">
    <source>
        <dbReference type="Proteomes" id="UP001140560"/>
    </source>
</evidence>
<organism evidence="26 27">
    <name type="scientific">Neocucurbitaria cava</name>
    <dbReference type="NCBI Taxonomy" id="798079"/>
    <lineage>
        <taxon>Eukaryota</taxon>
        <taxon>Fungi</taxon>
        <taxon>Dikarya</taxon>
        <taxon>Ascomycota</taxon>
        <taxon>Pezizomycotina</taxon>
        <taxon>Dothideomycetes</taxon>
        <taxon>Pleosporomycetidae</taxon>
        <taxon>Pleosporales</taxon>
        <taxon>Pleosporineae</taxon>
        <taxon>Cucurbitariaceae</taxon>
        <taxon>Neocucurbitaria</taxon>
    </lineage>
</organism>
<keyword evidence="20" id="KW-0511">Multifunctional enzyme</keyword>
<evidence type="ECO:0000256" key="4">
    <source>
        <dbReference type="ARBA" id="ARBA00001946"/>
    </source>
</evidence>
<dbReference type="GO" id="GO:0046656">
    <property type="term" value="P:folic acid biosynthetic process"/>
    <property type="evidence" value="ECO:0007669"/>
    <property type="project" value="UniProtKB-KW"/>
</dbReference>
<dbReference type="PROSITE" id="PS00793">
    <property type="entry name" value="DHPS_2"/>
    <property type="match status" value="1"/>
</dbReference>
<dbReference type="FunFam" id="3.20.20.20:FF:000006">
    <property type="entry name" value="Dihydropteroate synthase"/>
    <property type="match status" value="1"/>
</dbReference>
<dbReference type="Pfam" id="PF01288">
    <property type="entry name" value="HPPK"/>
    <property type="match status" value="1"/>
</dbReference>
<comment type="catalytic activity">
    <reaction evidence="3">
        <text>7,8-dihydroneopterin = 6-hydroxymethyl-7,8-dihydropterin + glycolaldehyde</text>
        <dbReference type="Rhea" id="RHEA:10540"/>
        <dbReference type="ChEBI" id="CHEBI:17001"/>
        <dbReference type="ChEBI" id="CHEBI:17071"/>
        <dbReference type="ChEBI" id="CHEBI:44841"/>
        <dbReference type="EC" id="4.1.2.25"/>
    </reaction>
</comment>
<evidence type="ECO:0000256" key="7">
    <source>
        <dbReference type="ARBA" id="ARBA00005051"/>
    </source>
</evidence>
<dbReference type="InterPro" id="IPR006390">
    <property type="entry name" value="DHP_synth_dom"/>
</dbReference>
<dbReference type="PROSITE" id="PS50972">
    <property type="entry name" value="PTERIN_BINDING"/>
    <property type="match status" value="1"/>
</dbReference>
<dbReference type="Gene3D" id="3.20.20.20">
    <property type="entry name" value="Dihydropteroate synthase-like"/>
    <property type="match status" value="1"/>
</dbReference>
<dbReference type="PANTHER" id="PTHR20941:SF1">
    <property type="entry name" value="FOLIC ACID SYNTHESIS PROTEIN FOL1"/>
    <property type="match status" value="1"/>
</dbReference>
<evidence type="ECO:0000256" key="24">
    <source>
        <dbReference type="ARBA" id="ARBA00068111"/>
    </source>
</evidence>
<evidence type="ECO:0000256" key="2">
    <source>
        <dbReference type="ARBA" id="ARBA00000198"/>
    </source>
</evidence>
<comment type="pathway">
    <text evidence="6">Cofactor biosynthesis; tetrahydrofolate biosynthesis; 2-amino-4-hydroxy-6-hydroxymethyl-7,8-dihydropteridine diphosphate from 7,8-dihydroneopterin triphosphate: step 3/4.</text>
</comment>
<evidence type="ECO:0000259" key="25">
    <source>
        <dbReference type="PROSITE" id="PS50972"/>
    </source>
</evidence>
<evidence type="ECO:0000256" key="6">
    <source>
        <dbReference type="ARBA" id="ARBA00005013"/>
    </source>
</evidence>
<comment type="pathway">
    <text evidence="5">Cofactor biosynthesis; tetrahydrofolate biosynthesis; 7,8-dihydrofolate from 2-amino-4-hydroxy-6-hydroxymethyl-7,8-dihydropteridine diphosphate and 4-aminobenzoate: step 1/2.</text>
</comment>
<evidence type="ECO:0000256" key="19">
    <source>
        <dbReference type="ARBA" id="ARBA00022909"/>
    </source>
</evidence>
<dbReference type="GO" id="GO:0016301">
    <property type="term" value="F:kinase activity"/>
    <property type="evidence" value="ECO:0007669"/>
    <property type="project" value="UniProtKB-KW"/>
</dbReference>
<comment type="cofactor">
    <cofactor evidence="4">
        <name>Mg(2+)</name>
        <dbReference type="ChEBI" id="CHEBI:18420"/>
    </cofactor>
</comment>
<dbReference type="GO" id="GO:0046872">
    <property type="term" value="F:metal ion binding"/>
    <property type="evidence" value="ECO:0007669"/>
    <property type="project" value="UniProtKB-KW"/>
</dbReference>
<dbReference type="GO" id="GO:0004150">
    <property type="term" value="F:dihydroneopterin aldolase activity"/>
    <property type="evidence" value="ECO:0007669"/>
    <property type="project" value="UniProtKB-EC"/>
</dbReference>
<evidence type="ECO:0000256" key="3">
    <source>
        <dbReference type="ARBA" id="ARBA00001353"/>
    </source>
</evidence>
<evidence type="ECO:0000256" key="15">
    <source>
        <dbReference type="ARBA" id="ARBA00022741"/>
    </source>
</evidence>
<reference evidence="26" key="1">
    <citation type="submission" date="2022-10" db="EMBL/GenBank/DDBJ databases">
        <title>Tapping the CABI collections for fungal endophytes: first genome assemblies for Collariella, Neodidymelliopsis, Ascochyta clinopodiicola, Didymella pomorum, Didymosphaeria variabile, Neocosmospora piperis and Neocucurbitaria cava.</title>
        <authorList>
            <person name="Hill R."/>
        </authorList>
    </citation>
    <scope>NUCLEOTIDE SEQUENCE</scope>
    <source>
        <strain evidence="26">IMI 356814</strain>
    </source>
</reference>
<dbReference type="GO" id="GO:0005524">
    <property type="term" value="F:ATP binding"/>
    <property type="evidence" value="ECO:0007669"/>
    <property type="project" value="UniProtKB-KW"/>
</dbReference>
<protein>
    <recommendedName>
        <fullName evidence="23">Folic acid synthesis protein FOL1</fullName>
        <ecNumber evidence="10">2.5.1.15</ecNumber>
        <ecNumber evidence="12">2.7.6.3</ecNumber>
        <ecNumber evidence="11">4.1.2.25</ecNumber>
    </recommendedName>
    <alternativeName>
        <fullName evidence="24">Folic acid synthesis protein fol1</fullName>
    </alternativeName>
</protein>
<comment type="similarity">
    <text evidence="22">In the central section; belongs to the HPPK family.</text>
</comment>
<dbReference type="GO" id="GO:0005740">
    <property type="term" value="C:mitochondrial envelope"/>
    <property type="evidence" value="ECO:0007669"/>
    <property type="project" value="TreeGrafter"/>
</dbReference>
<name>A0A9W9CHT7_9PLEO</name>
<keyword evidence="19" id="KW-0289">Folate biosynthesis</keyword>
<evidence type="ECO:0000256" key="21">
    <source>
        <dbReference type="ARBA" id="ARBA00058009"/>
    </source>
</evidence>
<evidence type="ECO:0000256" key="20">
    <source>
        <dbReference type="ARBA" id="ARBA00023268"/>
    </source>
</evidence>
<evidence type="ECO:0000256" key="11">
    <source>
        <dbReference type="ARBA" id="ARBA00013043"/>
    </source>
</evidence>
<dbReference type="GO" id="GO:0046654">
    <property type="term" value="P:tetrahydrofolate biosynthetic process"/>
    <property type="evidence" value="ECO:0007669"/>
    <property type="project" value="TreeGrafter"/>
</dbReference>
<dbReference type="GO" id="GO:0004156">
    <property type="term" value="F:dihydropteroate synthase activity"/>
    <property type="evidence" value="ECO:0007669"/>
    <property type="project" value="UniProtKB-EC"/>
</dbReference>
<dbReference type="InterPro" id="IPR011005">
    <property type="entry name" value="Dihydropteroate_synth-like_sf"/>
</dbReference>
<dbReference type="CDD" id="cd00739">
    <property type="entry name" value="DHPS"/>
    <property type="match status" value="1"/>
</dbReference>
<evidence type="ECO:0000256" key="13">
    <source>
        <dbReference type="ARBA" id="ARBA00022679"/>
    </source>
</evidence>
<dbReference type="Gene3D" id="3.30.70.560">
    <property type="entry name" value="7,8-Dihydro-6-hydroxymethylpterin-pyrophosphokinase HPPK"/>
    <property type="match status" value="1"/>
</dbReference>
<comment type="pathway">
    <text evidence="7">Cofactor biosynthesis; tetrahydrofolate biosynthesis; 2-amino-4-hydroxy-6-hydroxymethyl-7,8-dihydropteridine diphosphate from 7,8-dihydroneopterin triphosphate: step 4/4.</text>
</comment>
<comment type="similarity">
    <text evidence="9">In the C-terminal section; belongs to the DHPS family.</text>
</comment>
<comment type="caution">
    <text evidence="26">The sequence shown here is derived from an EMBL/GenBank/DDBJ whole genome shotgun (WGS) entry which is preliminary data.</text>
</comment>
<evidence type="ECO:0000256" key="17">
    <source>
        <dbReference type="ARBA" id="ARBA00022840"/>
    </source>
</evidence>
<dbReference type="EC" id="2.7.6.3" evidence="12"/>
<dbReference type="AlphaFoldDB" id="A0A9W9CHT7"/>
<comment type="catalytic activity">
    <reaction evidence="2">
        <text>6-hydroxymethyl-7,8-dihydropterin + ATP = (7,8-dihydropterin-6-yl)methyl diphosphate + AMP + H(+)</text>
        <dbReference type="Rhea" id="RHEA:11412"/>
        <dbReference type="ChEBI" id="CHEBI:15378"/>
        <dbReference type="ChEBI" id="CHEBI:30616"/>
        <dbReference type="ChEBI" id="CHEBI:44841"/>
        <dbReference type="ChEBI" id="CHEBI:72950"/>
        <dbReference type="ChEBI" id="CHEBI:456215"/>
        <dbReference type="EC" id="2.7.6.3"/>
    </reaction>
</comment>
<evidence type="ECO:0000256" key="8">
    <source>
        <dbReference type="ARBA" id="ARBA00009640"/>
    </source>
</evidence>
<evidence type="ECO:0000256" key="14">
    <source>
        <dbReference type="ARBA" id="ARBA00022723"/>
    </source>
</evidence>
<keyword evidence="27" id="KW-1185">Reference proteome</keyword>
<accession>A0A9W9CHT7</accession>
<evidence type="ECO:0000256" key="22">
    <source>
        <dbReference type="ARBA" id="ARBA00061548"/>
    </source>
</evidence>
<keyword evidence="18" id="KW-0460">Magnesium</keyword>
<dbReference type="Proteomes" id="UP001140560">
    <property type="component" value="Unassembled WGS sequence"/>
</dbReference>
<dbReference type="InterPro" id="IPR035907">
    <property type="entry name" value="Hppk_sf"/>
</dbReference>
<comment type="catalytic activity">
    <reaction evidence="1">
        <text>(7,8-dihydropterin-6-yl)methyl diphosphate + 4-aminobenzoate = 7,8-dihydropteroate + diphosphate</text>
        <dbReference type="Rhea" id="RHEA:19949"/>
        <dbReference type="ChEBI" id="CHEBI:17836"/>
        <dbReference type="ChEBI" id="CHEBI:17839"/>
        <dbReference type="ChEBI" id="CHEBI:33019"/>
        <dbReference type="ChEBI" id="CHEBI:72950"/>
        <dbReference type="EC" id="2.5.1.15"/>
    </reaction>
</comment>
<evidence type="ECO:0000256" key="9">
    <source>
        <dbReference type="ARBA" id="ARBA00009951"/>
    </source>
</evidence>
<feature type="domain" description="Pterin-binding" evidence="25">
    <location>
        <begin position="171"/>
        <end position="435"/>
    </location>
</feature>
<sequence>MGDRVAMIEQACNEMEASGRIRIKRTSSLWETKAMYVLDQDKFVNGACEVETSLSPIELLDELQAIENKMGRVKVIEKGPRNIDLDILLYDDLTFSNERLQIPHLLMLEREFVLRPLCEIVSDEVRQCLPITGSLQQHLSRLPLSEEPLSPMTPLSPGLSHISTYQPHRDTRIMSILNVTPDSFSDGGKNYDIDESSLADTIKSHIAAGATIIDVGGQSTRPGSVQVSSEEELSRVLPAVKLIRALPEAKNVAISIDTYRGDVAEASIKAGADIINDVSAGLMDDTMLPTVAKLGCTICLMHMRGTPETMNSLASYPDGVVETVGKELLERVRAAEEAGIRRWRIILDPGIGFAKKQGHNLELLRRQGDLRKYPGLEGFPWLVGTSRKAFIGRITGVKEAKDRVWGSAAAVTAAIQGGADIVRVHDVQEMGQAAKMADAIWRV</sequence>
<evidence type="ECO:0000256" key="10">
    <source>
        <dbReference type="ARBA" id="ARBA00012458"/>
    </source>
</evidence>
<keyword evidence="13" id="KW-0808">Transferase</keyword>
<evidence type="ECO:0000256" key="5">
    <source>
        <dbReference type="ARBA" id="ARBA00004763"/>
    </source>
</evidence>
<evidence type="ECO:0000256" key="23">
    <source>
        <dbReference type="ARBA" id="ARBA00067568"/>
    </source>
</evidence>
<keyword evidence="14" id="KW-0479">Metal-binding</keyword>
<dbReference type="EMBL" id="JAPEUY010000020">
    <property type="protein sequence ID" value="KAJ4362983.1"/>
    <property type="molecule type" value="Genomic_DNA"/>
</dbReference>
<dbReference type="OrthoDB" id="615426at2759"/>
<evidence type="ECO:0000256" key="18">
    <source>
        <dbReference type="ARBA" id="ARBA00022842"/>
    </source>
</evidence>
<evidence type="ECO:0000313" key="26">
    <source>
        <dbReference type="EMBL" id="KAJ4362983.1"/>
    </source>
</evidence>
<dbReference type="SUPFAM" id="SSF51717">
    <property type="entry name" value="Dihydropteroate synthetase-like"/>
    <property type="match status" value="1"/>
</dbReference>
<dbReference type="EC" id="2.5.1.15" evidence="10"/>
<evidence type="ECO:0000256" key="1">
    <source>
        <dbReference type="ARBA" id="ARBA00000012"/>
    </source>
</evidence>
<dbReference type="CDD" id="cd00483">
    <property type="entry name" value="HPPK"/>
    <property type="match status" value="1"/>
</dbReference>
<dbReference type="InterPro" id="IPR000550">
    <property type="entry name" value="Hppk"/>
</dbReference>
<dbReference type="NCBIfam" id="TIGR01496">
    <property type="entry name" value="DHPS"/>
    <property type="match status" value="1"/>
</dbReference>
<comment type="similarity">
    <text evidence="8">In the N-terminal section; belongs to the DHNA family.</text>
</comment>
<dbReference type="PANTHER" id="PTHR20941">
    <property type="entry name" value="FOLATE SYNTHESIS PROTEINS"/>
    <property type="match status" value="1"/>
</dbReference>
<dbReference type="EC" id="4.1.2.25" evidence="11"/>
<keyword evidence="17" id="KW-0067">ATP-binding</keyword>
<dbReference type="Pfam" id="PF00809">
    <property type="entry name" value="Pterin_bind"/>
    <property type="match status" value="1"/>
</dbReference>
<dbReference type="InterPro" id="IPR000489">
    <property type="entry name" value="Pterin-binding_dom"/>
</dbReference>
<keyword evidence="16" id="KW-0418">Kinase</keyword>
<evidence type="ECO:0000256" key="12">
    <source>
        <dbReference type="ARBA" id="ARBA00013253"/>
    </source>
</evidence>
<dbReference type="GO" id="GO:0003848">
    <property type="term" value="F:2-amino-4-hydroxy-6-hydroxymethyldihydropteridine diphosphokinase activity"/>
    <property type="evidence" value="ECO:0007669"/>
    <property type="project" value="UniProtKB-EC"/>
</dbReference>
<dbReference type="NCBIfam" id="TIGR01498">
    <property type="entry name" value="folK"/>
    <property type="match status" value="1"/>
</dbReference>
<evidence type="ECO:0000256" key="16">
    <source>
        <dbReference type="ARBA" id="ARBA00022777"/>
    </source>
</evidence>
<gene>
    <name evidence="26" type="primary">FOL1</name>
    <name evidence="26" type="ORF">N0V83_010100</name>
</gene>